<dbReference type="FunFam" id="3.40.50.1000:FF:000001">
    <property type="entry name" value="Phospholipid-transporting ATPase IC"/>
    <property type="match status" value="1"/>
</dbReference>
<evidence type="ECO:0000256" key="5">
    <source>
        <dbReference type="ARBA" id="ARBA00022741"/>
    </source>
</evidence>
<dbReference type="GO" id="GO:0016887">
    <property type="term" value="F:ATP hydrolysis activity"/>
    <property type="evidence" value="ECO:0007669"/>
    <property type="project" value="InterPro"/>
</dbReference>
<dbReference type="SUPFAM" id="SSF55804">
    <property type="entry name" value="Phoshotransferase/anion transport protein"/>
    <property type="match status" value="1"/>
</dbReference>
<protein>
    <submittedName>
        <fullName evidence="12">HAD family hydrolase</fullName>
    </submittedName>
</protein>
<dbReference type="InterPro" id="IPR001757">
    <property type="entry name" value="P_typ_ATPase"/>
</dbReference>
<dbReference type="Gene3D" id="3.40.1110.10">
    <property type="entry name" value="Calcium-transporting ATPase, cytoplasmic domain N"/>
    <property type="match status" value="1"/>
</dbReference>
<dbReference type="GO" id="GO:0005886">
    <property type="term" value="C:plasma membrane"/>
    <property type="evidence" value="ECO:0007669"/>
    <property type="project" value="UniProtKB-SubCell"/>
</dbReference>
<feature type="transmembrane region" description="Helical" evidence="10">
    <location>
        <begin position="201"/>
        <end position="220"/>
    </location>
</feature>
<dbReference type="InterPro" id="IPR036412">
    <property type="entry name" value="HAD-like_sf"/>
</dbReference>
<dbReference type="Pfam" id="PF13246">
    <property type="entry name" value="Cation_ATPase"/>
    <property type="match status" value="1"/>
</dbReference>
<evidence type="ECO:0000256" key="10">
    <source>
        <dbReference type="SAM" id="Phobius"/>
    </source>
</evidence>
<dbReference type="OrthoDB" id="9760364at2"/>
<keyword evidence="13" id="KW-1185">Reference proteome</keyword>
<reference evidence="12" key="1">
    <citation type="journal article" date="2019" name="PLoS Negl. Trop. Dis.">
        <title>Revisiting the worldwide diversity of Leptospira species in the environment.</title>
        <authorList>
            <person name="Vincent A.T."/>
            <person name="Schiettekatte O."/>
            <person name="Bourhy P."/>
            <person name="Veyrier F.J."/>
            <person name="Picardeau M."/>
        </authorList>
    </citation>
    <scope>NUCLEOTIDE SEQUENCE [LARGE SCALE GENOMIC DNA]</scope>
    <source>
        <strain evidence="12">201702476</strain>
    </source>
</reference>
<keyword evidence="9 10" id="KW-0472">Membrane</keyword>
<evidence type="ECO:0000256" key="1">
    <source>
        <dbReference type="ARBA" id="ARBA00004651"/>
    </source>
</evidence>
<dbReference type="SMART" id="SM00831">
    <property type="entry name" value="Cation_ATPase_N"/>
    <property type="match status" value="1"/>
</dbReference>
<dbReference type="EMBL" id="RQGD01000010">
    <property type="protein sequence ID" value="TGL62223.1"/>
    <property type="molecule type" value="Genomic_DNA"/>
</dbReference>
<comment type="subcellular location">
    <subcellularLocation>
        <location evidence="1">Cell membrane</location>
        <topology evidence="1">Multi-pass membrane protein</topology>
    </subcellularLocation>
</comment>
<dbReference type="Gene3D" id="2.70.150.10">
    <property type="entry name" value="Calcium-transporting ATPase, cytoplasmic transduction domain A"/>
    <property type="match status" value="1"/>
</dbReference>
<dbReference type="InterPro" id="IPR002178">
    <property type="entry name" value="PTS_EIIA_type-2_dom"/>
</dbReference>
<evidence type="ECO:0000256" key="4">
    <source>
        <dbReference type="ARBA" id="ARBA00022692"/>
    </source>
</evidence>
<feature type="domain" description="PTS EIIA type-2" evidence="11">
    <location>
        <begin position="1"/>
        <end position="143"/>
    </location>
</feature>
<feature type="transmembrane region" description="Helical" evidence="10">
    <location>
        <begin position="1068"/>
        <end position="1086"/>
    </location>
</feature>
<dbReference type="Gene3D" id="3.40.50.1000">
    <property type="entry name" value="HAD superfamily/HAD-like"/>
    <property type="match status" value="1"/>
</dbReference>
<dbReference type="RefSeq" id="WP_135621913.1">
    <property type="nucleotide sequence ID" value="NZ_RQGD01000010.1"/>
</dbReference>
<evidence type="ECO:0000256" key="9">
    <source>
        <dbReference type="ARBA" id="ARBA00023136"/>
    </source>
</evidence>
<dbReference type="InterPro" id="IPR023299">
    <property type="entry name" value="ATPase_P-typ_cyto_dom_N"/>
</dbReference>
<sequence>MIFEHLKRSNLEIITSEETRSSLFQKAIAKLEGEQVQTFVSSVLAHDRSLPFGSLEDGILIPHVKVNGIKSPELILFVIPNGIKDEKEKIHILLLLVIPDNNPSLQLRLLQGISSLLPQVQSELLLCKSIDEMIFIIKSGEERAKPSYKNLTANQFAFELQTDLAAGLSEEEAKRRFRQFGPNQIESHKSTPFYYKLLKNFFSFFAILLWVAALLCFIPGVDMPQLGYAILIVVLLNGFFSFLQESRSDKAVEALRRLMAHKCRVIRSGKEREILATELVAGDLIVLQEGDIVPADCRLVDSSEVEIDNSSLTGESTSSKRYKSDKEILLEGKFIWLEMPNILFAGTSLIKGQSTAAVFGTGMNTEIGQIALLTSEIQSEPSPLQKQLKSTVFAISMLALGIAVTFLFLGWMGAGLTFVQAFIFCIGIFVANVPEGLLPTVTLSLAMGVSRMAKRNAIVKDLSSVETLGCTTVICSDKTGTLTQNLMMVVGIFSSSEWIDCQGVGYTAEGKFLKQNREIDPQELFKDEARARLLSCALLCNNAKLEQTPSGLNVIGDPTEAALLVLGKRANLTIEKSRVHLNPFESVRKRMSVIVKEEKERLFCYAKGAHDELLSTCTHYLESGVSKLIDAQIRAQIISEANTYANKGYRILGFAYGEIDPILKTNGNFTPENTESNLIYLGFTAMADPIRPTVPKAIHDCHTAGIRILMVTGDHPLTAKSIANQIGIGKDKLESKVFTGNEIELLSDSELKEIVKSGEPIFARVSPEQKLRIVSALKELGEVVAVTGDGVNDGPALKKADIGIAMGLRGTDVAKEASRMILTDDNFSSIVSAIEEGRAVFENIRRFSAYVLNSNPQELIPFLLWVLFPGFPLLMTVMGVLAVDVGTDLVPAMGLGVESPERGIMLRPPRKKGEKLLSIGFILRSYLVQGSILCISCFATWYYFVVTVAGGVIPQSPAGLNMFQADSIYLQSLTAFFFPTVTVQIANVISKRSWRESIFSKSFLPNQVRMAMLDSIKWKPMQYISQKIPFFANMFSNKLVLAGILFELVLVFLFIYTDLSNLYFFKPVPWDVYVFAFHGTFLLLIFEETKKYFRRKGKSLDFLG</sequence>
<dbReference type="PANTHER" id="PTHR43294:SF21">
    <property type="entry name" value="CATION TRANSPORTING ATPASE"/>
    <property type="match status" value="1"/>
</dbReference>
<feature type="transmembrane region" description="Helical" evidence="10">
    <location>
        <begin position="968"/>
        <end position="989"/>
    </location>
</feature>
<dbReference type="Proteomes" id="UP000297693">
    <property type="component" value="Unassembled WGS sequence"/>
</dbReference>
<evidence type="ECO:0000256" key="6">
    <source>
        <dbReference type="ARBA" id="ARBA00022840"/>
    </source>
</evidence>
<dbReference type="GO" id="GO:0005524">
    <property type="term" value="F:ATP binding"/>
    <property type="evidence" value="ECO:0007669"/>
    <property type="project" value="UniProtKB-KW"/>
</dbReference>
<evidence type="ECO:0000313" key="13">
    <source>
        <dbReference type="Proteomes" id="UP000297693"/>
    </source>
</evidence>
<keyword evidence="12" id="KW-0378">Hydrolase</keyword>
<dbReference type="PRINTS" id="PR00120">
    <property type="entry name" value="HATPASE"/>
</dbReference>
<dbReference type="InterPro" id="IPR016152">
    <property type="entry name" value="PTrfase/Anion_transptr"/>
</dbReference>
<keyword evidence="6" id="KW-0067">ATP-binding</keyword>
<dbReference type="Gene3D" id="3.40.930.10">
    <property type="entry name" value="Mannitol-specific EII, Chain A"/>
    <property type="match status" value="1"/>
</dbReference>
<dbReference type="PANTHER" id="PTHR43294">
    <property type="entry name" value="SODIUM/POTASSIUM-TRANSPORTING ATPASE SUBUNIT ALPHA"/>
    <property type="match status" value="1"/>
</dbReference>
<dbReference type="InterPro" id="IPR023298">
    <property type="entry name" value="ATPase_P-typ_TM_dom_sf"/>
</dbReference>
<dbReference type="Pfam" id="PF00689">
    <property type="entry name" value="Cation_ATPase_C"/>
    <property type="match status" value="1"/>
</dbReference>
<evidence type="ECO:0000256" key="8">
    <source>
        <dbReference type="ARBA" id="ARBA00022989"/>
    </source>
</evidence>
<dbReference type="SUPFAM" id="SSF81665">
    <property type="entry name" value="Calcium ATPase, transmembrane domain M"/>
    <property type="match status" value="1"/>
</dbReference>
<feature type="transmembrane region" description="Helical" evidence="10">
    <location>
        <begin position="392"/>
        <end position="412"/>
    </location>
</feature>
<evidence type="ECO:0000256" key="2">
    <source>
        <dbReference type="ARBA" id="ARBA00005675"/>
    </source>
</evidence>
<dbReference type="GO" id="GO:0019829">
    <property type="term" value="F:ATPase-coupled monoatomic cation transmembrane transporter activity"/>
    <property type="evidence" value="ECO:0007669"/>
    <property type="project" value="TreeGrafter"/>
</dbReference>
<evidence type="ECO:0000256" key="3">
    <source>
        <dbReference type="ARBA" id="ARBA00022475"/>
    </source>
</evidence>
<dbReference type="Pfam" id="PF00122">
    <property type="entry name" value="E1-E2_ATPase"/>
    <property type="match status" value="1"/>
</dbReference>
<evidence type="ECO:0000259" key="11">
    <source>
        <dbReference type="PROSITE" id="PS51094"/>
    </source>
</evidence>
<dbReference type="SUPFAM" id="SSF81653">
    <property type="entry name" value="Calcium ATPase, transduction domain A"/>
    <property type="match status" value="1"/>
</dbReference>
<dbReference type="SUPFAM" id="SSF81660">
    <property type="entry name" value="Metal cation-transporting ATPase, ATP-binding domain N"/>
    <property type="match status" value="1"/>
</dbReference>
<dbReference type="PRINTS" id="PR00119">
    <property type="entry name" value="CATATPASE"/>
</dbReference>
<dbReference type="PROSITE" id="PS00154">
    <property type="entry name" value="ATPASE_E1_E2"/>
    <property type="match status" value="1"/>
</dbReference>
<evidence type="ECO:0000313" key="12">
    <source>
        <dbReference type="EMBL" id="TGL62223.1"/>
    </source>
</evidence>
<proteinExistence type="inferred from homology"/>
<dbReference type="InterPro" id="IPR050510">
    <property type="entry name" value="Cation_transp_ATPase_P-type"/>
</dbReference>
<dbReference type="GO" id="GO:1902600">
    <property type="term" value="P:proton transmembrane transport"/>
    <property type="evidence" value="ECO:0007669"/>
    <property type="project" value="TreeGrafter"/>
</dbReference>
<dbReference type="NCBIfam" id="TIGR01494">
    <property type="entry name" value="ATPase_P-type"/>
    <property type="match status" value="3"/>
</dbReference>
<dbReference type="SFLD" id="SFLDG00002">
    <property type="entry name" value="C1.7:_P-type_atpase_like"/>
    <property type="match status" value="1"/>
</dbReference>
<dbReference type="Pfam" id="PF00690">
    <property type="entry name" value="Cation_ATPase_N"/>
    <property type="match status" value="1"/>
</dbReference>
<accession>A0A4R9KBM0</accession>
<dbReference type="PROSITE" id="PS51094">
    <property type="entry name" value="PTS_EIIA_TYPE_2"/>
    <property type="match status" value="1"/>
</dbReference>
<feature type="transmembrane region" description="Helical" evidence="10">
    <location>
        <begin position="1039"/>
        <end position="1056"/>
    </location>
</feature>
<dbReference type="InterPro" id="IPR018303">
    <property type="entry name" value="ATPase_P-typ_P_site"/>
</dbReference>
<evidence type="ECO:0000256" key="7">
    <source>
        <dbReference type="ARBA" id="ARBA00022967"/>
    </source>
</evidence>
<feature type="transmembrane region" description="Helical" evidence="10">
    <location>
        <begin position="926"/>
        <end position="948"/>
    </location>
</feature>
<keyword evidence="5" id="KW-0547">Nucleotide-binding</keyword>
<keyword evidence="3" id="KW-1003">Cell membrane</keyword>
<keyword evidence="4 10" id="KW-0812">Transmembrane</keyword>
<comment type="similarity">
    <text evidence="2">Belongs to the cation transport ATPase (P-type) (TC 3.A.3) family. Type IIA subfamily.</text>
</comment>
<dbReference type="InterPro" id="IPR023214">
    <property type="entry name" value="HAD_sf"/>
</dbReference>
<dbReference type="InterPro" id="IPR044492">
    <property type="entry name" value="P_typ_ATPase_HD_dom"/>
</dbReference>
<keyword evidence="8 10" id="KW-1133">Transmembrane helix</keyword>
<dbReference type="SFLD" id="SFLDF00027">
    <property type="entry name" value="p-type_atpase"/>
    <property type="match status" value="1"/>
</dbReference>
<dbReference type="InterPro" id="IPR008250">
    <property type="entry name" value="ATPase_P-typ_transduc_dom_A_sf"/>
</dbReference>
<dbReference type="InterPro" id="IPR059000">
    <property type="entry name" value="ATPase_P-type_domA"/>
</dbReference>
<organism evidence="12 13">
    <name type="scientific">Leptospira ognonensis</name>
    <dbReference type="NCBI Taxonomy" id="2484945"/>
    <lineage>
        <taxon>Bacteria</taxon>
        <taxon>Pseudomonadati</taxon>
        <taxon>Spirochaetota</taxon>
        <taxon>Spirochaetia</taxon>
        <taxon>Leptospirales</taxon>
        <taxon>Leptospiraceae</taxon>
        <taxon>Leptospira</taxon>
    </lineage>
</organism>
<dbReference type="Gene3D" id="1.20.1110.10">
    <property type="entry name" value="Calcium-transporting ATPase, transmembrane domain"/>
    <property type="match status" value="2"/>
</dbReference>
<keyword evidence="7" id="KW-1278">Translocase</keyword>
<feature type="transmembrane region" description="Helical" evidence="10">
    <location>
        <begin position="226"/>
        <end position="243"/>
    </location>
</feature>
<feature type="transmembrane region" description="Helical" evidence="10">
    <location>
        <begin position="862"/>
        <end position="883"/>
    </location>
</feature>
<name>A0A4R9KBM0_9LEPT</name>
<dbReference type="Pfam" id="PF00359">
    <property type="entry name" value="PTS_EIIA_2"/>
    <property type="match status" value="1"/>
</dbReference>
<comment type="caution">
    <text evidence="12">The sequence shown here is derived from an EMBL/GenBank/DDBJ whole genome shotgun (WGS) entry which is preliminary data.</text>
</comment>
<dbReference type="SFLD" id="SFLDS00003">
    <property type="entry name" value="Haloacid_Dehalogenase"/>
    <property type="match status" value="1"/>
</dbReference>
<dbReference type="InterPro" id="IPR006068">
    <property type="entry name" value="ATPase_P-typ_cation-transptr_C"/>
</dbReference>
<dbReference type="AlphaFoldDB" id="A0A4R9KBM0"/>
<dbReference type="SUPFAM" id="SSF56784">
    <property type="entry name" value="HAD-like"/>
    <property type="match status" value="1"/>
</dbReference>
<dbReference type="FunFam" id="3.40.50.1000:FF:000028">
    <property type="entry name" value="Calcium-transporting P-type ATPase, putative"/>
    <property type="match status" value="1"/>
</dbReference>
<dbReference type="InterPro" id="IPR004014">
    <property type="entry name" value="ATPase_P-typ_cation-transptr_N"/>
</dbReference>
<gene>
    <name evidence="12" type="ORF">EHQ58_03185</name>
</gene>